<name>A0A1J5J1Q1_9BACT</name>
<dbReference type="STRING" id="1817892.AUK40_03290"/>
<organism evidence="1 2">
    <name type="scientific">Candidatus Wirthbacteria bacterium CG2_30_54_11</name>
    <dbReference type="NCBI Taxonomy" id="1817892"/>
    <lineage>
        <taxon>Bacteria</taxon>
        <taxon>Candidatus Wirthbacteria</taxon>
    </lineage>
</organism>
<dbReference type="InterPro" id="IPR041164">
    <property type="entry name" value="LDcluster4"/>
</dbReference>
<gene>
    <name evidence="1" type="ORF">AUK40_03290</name>
</gene>
<dbReference type="EMBL" id="MNZT01000057">
    <property type="protein sequence ID" value="OIP97416.1"/>
    <property type="molecule type" value="Genomic_DNA"/>
</dbReference>
<reference evidence="1 2" key="1">
    <citation type="journal article" date="2016" name="Environ. Microbiol.">
        <title>Genomic resolution of a cold subsurface aquifer community provides metabolic insights for novel microbes adapted to high CO concentrations.</title>
        <authorList>
            <person name="Probst A.J."/>
            <person name="Castelle C.J."/>
            <person name="Singh A."/>
            <person name="Brown C.T."/>
            <person name="Anantharaman K."/>
            <person name="Sharon I."/>
            <person name="Hug L.A."/>
            <person name="Burstein D."/>
            <person name="Emerson J.B."/>
            <person name="Thomas B.C."/>
            <person name="Banfield J.F."/>
        </authorList>
    </citation>
    <scope>NUCLEOTIDE SEQUENCE [LARGE SCALE GENOMIC DNA]</scope>
    <source>
        <strain evidence="1">CG2_30_54_11</strain>
    </source>
</reference>
<protein>
    <recommendedName>
        <fullName evidence="3">Protein containing YHS domain protein</fullName>
    </recommendedName>
</protein>
<evidence type="ECO:0008006" key="3">
    <source>
        <dbReference type="Google" id="ProtNLM"/>
    </source>
</evidence>
<dbReference type="Proteomes" id="UP000183245">
    <property type="component" value="Unassembled WGS sequence"/>
</dbReference>
<evidence type="ECO:0000313" key="1">
    <source>
        <dbReference type="EMBL" id="OIP97416.1"/>
    </source>
</evidence>
<dbReference type="Pfam" id="PF18306">
    <property type="entry name" value="LDcluster4"/>
    <property type="match status" value="1"/>
</dbReference>
<dbReference type="AlphaFoldDB" id="A0A1J5J1Q1"/>
<proteinExistence type="predicted"/>
<comment type="caution">
    <text evidence="1">The sequence shown here is derived from an EMBL/GenBank/DDBJ whole genome shotgun (WGS) entry which is preliminary data.</text>
</comment>
<accession>A0A1J5J1Q1</accession>
<dbReference type="Gene3D" id="3.40.50.450">
    <property type="match status" value="1"/>
</dbReference>
<sequence length="189" mass="20250">MKIGVMGSASGELTDQQLKNCFDLGQAIAENNCVCVTGACPGLPYETAKGVKAKGGLVVGISPGLSLDEHLYKYHSPIDYTDVLIFTGSGLMGREISNIRTCDIVVIVGGRSGTLGEFSIAYDEGKLIGVLTGTGGIADFLQEIERVVSKNTGSKILYEPDPRKLIDLLLEEYKSRHYLKPSIFSGKIC</sequence>
<evidence type="ECO:0000313" key="2">
    <source>
        <dbReference type="Proteomes" id="UP000183245"/>
    </source>
</evidence>
<dbReference type="SUPFAM" id="SSF102405">
    <property type="entry name" value="MCP/YpsA-like"/>
    <property type="match status" value="1"/>
</dbReference>